<dbReference type="CDD" id="cd16926">
    <property type="entry name" value="HATPase_MutL-MLH-PMS-like"/>
    <property type="match status" value="1"/>
</dbReference>
<dbReference type="RefSeq" id="WP_053417401.1">
    <property type="nucleotide sequence ID" value="NZ_LILB01000005.1"/>
</dbReference>
<dbReference type="SUPFAM" id="SSF55874">
    <property type="entry name" value="ATPase domain of HSP90 chaperone/DNA topoisomerase II/histidine kinase"/>
    <property type="match status" value="1"/>
</dbReference>
<dbReference type="GO" id="GO:0006298">
    <property type="term" value="P:mismatch repair"/>
    <property type="evidence" value="ECO:0007669"/>
    <property type="project" value="UniProtKB-UniRule"/>
</dbReference>
<evidence type="ECO:0000259" key="6">
    <source>
        <dbReference type="SMART" id="SM01340"/>
    </source>
</evidence>
<dbReference type="OrthoDB" id="9763467at2"/>
<dbReference type="PATRIC" id="fig|263475.3.peg.3776"/>
<accession>A0A0M0LDN6</accession>
<dbReference type="FunFam" id="3.30.565.10:FF:000003">
    <property type="entry name" value="DNA mismatch repair endonuclease MutL"/>
    <property type="match status" value="1"/>
</dbReference>
<dbReference type="Gene3D" id="3.30.1370.100">
    <property type="entry name" value="MutL, C-terminal domain, regulatory subdomain"/>
    <property type="match status" value="1"/>
</dbReference>
<dbReference type="Gene3D" id="3.30.230.10">
    <property type="match status" value="1"/>
</dbReference>
<name>A0A0M0LDN6_9BACL</name>
<dbReference type="InterPro" id="IPR014790">
    <property type="entry name" value="MutL_C"/>
</dbReference>
<dbReference type="InterPro" id="IPR042120">
    <property type="entry name" value="MutL_C_dimsub"/>
</dbReference>
<comment type="similarity">
    <text evidence="1 4">Belongs to the DNA mismatch repair MutL/HexB family.</text>
</comment>
<dbReference type="Pfam" id="PF08676">
    <property type="entry name" value="MutL_C"/>
    <property type="match status" value="1"/>
</dbReference>
<dbReference type="CDD" id="cd00782">
    <property type="entry name" value="MutL_Trans"/>
    <property type="match status" value="1"/>
</dbReference>
<dbReference type="InterPro" id="IPR037198">
    <property type="entry name" value="MutL_C_sf"/>
</dbReference>
<dbReference type="SMART" id="SM01340">
    <property type="entry name" value="DNA_mis_repair"/>
    <property type="match status" value="1"/>
</dbReference>
<dbReference type="Gene3D" id="3.30.1540.20">
    <property type="entry name" value="MutL, C-terminal domain, dimerisation subdomain"/>
    <property type="match status" value="1"/>
</dbReference>
<dbReference type="InterPro" id="IPR042121">
    <property type="entry name" value="MutL_C_regsub"/>
</dbReference>
<dbReference type="Proteomes" id="UP000036867">
    <property type="component" value="Unassembled WGS sequence"/>
</dbReference>
<keyword evidence="2 4" id="KW-0227">DNA damage</keyword>
<comment type="function">
    <text evidence="4">This protein is involved in the repair of mismatches in DNA. It is required for dam-dependent methyl-directed DNA mismatch repair. May act as a 'molecular matchmaker', a protein that promotes the formation of a stable complex between two or more DNA-binding proteins in an ATP-dependent manner without itself being part of a final effector complex.</text>
</comment>
<dbReference type="InterPro" id="IPR002099">
    <property type="entry name" value="MutL/Mlh/PMS"/>
</dbReference>
<dbReference type="NCBIfam" id="TIGR00585">
    <property type="entry name" value="mutl"/>
    <property type="match status" value="1"/>
</dbReference>
<dbReference type="PANTHER" id="PTHR10073">
    <property type="entry name" value="DNA MISMATCH REPAIR PROTEIN MLH, PMS, MUTL"/>
    <property type="match status" value="1"/>
</dbReference>
<sequence>MGHIHIMDEFLSNKIAAGEVVERPSSVVKELVENAIDAGSTSIEVILEEAGLTSIQVIDNGSGMDEADALKSFQRHATSKIENEHDLFRIRTLGFRGEALASIASVSKITLITSNGEVGIEVQLEGGHVIDKKPAPLRKGTDMKVSQLFYNTPARLKYMKTIQTELGHTIDLMNRLALCYPEIAFKLRHHDHILLQTNGRGDLRQVLAAIYGIANAKKMVPFEGESRDYKISGFATIPEITRASKNYMSIFVNGRWVRHFTVQKAIIDAYHTFLPIGRFPISVIHIEGDPFLTDVNVHPSKQQIRLSKEAELMDLIEKTLHKVIRQSMQAPEIAEKKKKVPQTGEQINFWKSMNYNNTSMPQFNEKPKQEEEPTLFLGPFPQDVLNSSSNSGFVKEETWEQVNSTDNLAESKLPVEQDINDEEYVMPIEESDEKETKDPFPELEVVGQIHGTYIVAQSEDGFYLIDQHAAQERIKYEFFKEKVGEVDPNERQTLLFPLTFHYSADEALVLRENMTHLIDVGVILEEFGTNSFVVREHPAWFPKDFEEEIIEELIEQVLRERKTDIRKLREDAAIMMSCKRSIKANHYLNTQQMEVLIQDLKKMVNPFTCPHGRPVIVHFKTYEIEKMFKRVM</sequence>
<evidence type="ECO:0000313" key="7">
    <source>
        <dbReference type="EMBL" id="KOO49215.1"/>
    </source>
</evidence>
<dbReference type="GO" id="GO:0005524">
    <property type="term" value="F:ATP binding"/>
    <property type="evidence" value="ECO:0007669"/>
    <property type="project" value="InterPro"/>
</dbReference>
<dbReference type="HAMAP" id="MF_00149">
    <property type="entry name" value="DNA_mis_repair"/>
    <property type="match status" value="1"/>
</dbReference>
<feature type="domain" description="DNA mismatch repair protein S5" evidence="6">
    <location>
        <begin position="207"/>
        <end position="325"/>
    </location>
</feature>
<evidence type="ECO:0000256" key="1">
    <source>
        <dbReference type="ARBA" id="ARBA00006082"/>
    </source>
</evidence>
<dbReference type="InterPro" id="IPR014762">
    <property type="entry name" value="DNA_mismatch_repair_CS"/>
</dbReference>
<dbReference type="InterPro" id="IPR020667">
    <property type="entry name" value="DNA_mismatch_repair_MutL"/>
</dbReference>
<dbReference type="FunFam" id="3.30.1370.100:FF:000004">
    <property type="entry name" value="DNA mismatch repair endonuclease MutL"/>
    <property type="match status" value="1"/>
</dbReference>
<dbReference type="GO" id="GO:0032300">
    <property type="term" value="C:mismatch repair complex"/>
    <property type="evidence" value="ECO:0007669"/>
    <property type="project" value="InterPro"/>
</dbReference>
<evidence type="ECO:0000313" key="8">
    <source>
        <dbReference type="Proteomes" id="UP000036867"/>
    </source>
</evidence>
<dbReference type="GO" id="GO:0030983">
    <property type="term" value="F:mismatched DNA binding"/>
    <property type="evidence" value="ECO:0007669"/>
    <property type="project" value="InterPro"/>
</dbReference>
<dbReference type="SUPFAM" id="SSF118116">
    <property type="entry name" value="DNA mismatch repair protein MutL"/>
    <property type="match status" value="1"/>
</dbReference>
<keyword evidence="3 4" id="KW-0234">DNA repair</keyword>
<dbReference type="STRING" id="263475.AMD00_12600"/>
<dbReference type="GeneID" id="301136931"/>
<protein>
    <recommendedName>
        <fullName evidence="4">DNA mismatch repair protein MutL</fullName>
    </recommendedName>
</protein>
<comment type="caution">
    <text evidence="7">The sequence shown here is derived from an EMBL/GenBank/DDBJ whole genome shotgun (WGS) entry which is preliminary data.</text>
</comment>
<dbReference type="InterPro" id="IPR013507">
    <property type="entry name" value="DNA_mismatch_S5_2-like"/>
</dbReference>
<dbReference type="SMART" id="SM00853">
    <property type="entry name" value="MutL_C"/>
    <property type="match status" value="1"/>
</dbReference>
<evidence type="ECO:0000259" key="5">
    <source>
        <dbReference type="SMART" id="SM00853"/>
    </source>
</evidence>
<organism evidence="7 8">
    <name type="scientific">Viridibacillus arvi</name>
    <dbReference type="NCBI Taxonomy" id="263475"/>
    <lineage>
        <taxon>Bacteria</taxon>
        <taxon>Bacillati</taxon>
        <taxon>Bacillota</taxon>
        <taxon>Bacilli</taxon>
        <taxon>Bacillales</taxon>
        <taxon>Caryophanaceae</taxon>
        <taxon>Viridibacillus</taxon>
    </lineage>
</organism>
<dbReference type="InterPro" id="IPR036890">
    <property type="entry name" value="HATPase_C_sf"/>
</dbReference>
<dbReference type="PANTHER" id="PTHR10073:SF12">
    <property type="entry name" value="DNA MISMATCH REPAIR PROTEIN MLH1"/>
    <property type="match status" value="1"/>
</dbReference>
<reference evidence="8" key="1">
    <citation type="submission" date="2015-08" db="EMBL/GenBank/DDBJ databases">
        <title>Fjat-10028 dsm 16317.</title>
        <authorList>
            <person name="Liu B."/>
            <person name="Wang J."/>
            <person name="Zhu Y."/>
            <person name="Liu G."/>
            <person name="Chen Q."/>
            <person name="Chen Z."/>
            <person name="Lan J."/>
            <person name="Che J."/>
            <person name="Ge C."/>
            <person name="Shi H."/>
            <person name="Pan Z."/>
            <person name="Liu X."/>
        </authorList>
    </citation>
    <scope>NUCLEOTIDE SEQUENCE [LARGE SCALE GENOMIC DNA]</scope>
    <source>
        <strain evidence="8">DSM 16317</strain>
    </source>
</reference>
<evidence type="ECO:0000256" key="4">
    <source>
        <dbReference type="HAMAP-Rule" id="MF_00149"/>
    </source>
</evidence>
<proteinExistence type="inferred from homology"/>
<dbReference type="Pfam" id="PF13589">
    <property type="entry name" value="HATPase_c_3"/>
    <property type="match status" value="1"/>
</dbReference>
<dbReference type="InterPro" id="IPR020568">
    <property type="entry name" value="Ribosomal_Su5_D2-typ_SF"/>
</dbReference>
<dbReference type="AlphaFoldDB" id="A0A0M0LDN6"/>
<dbReference type="InterPro" id="IPR014721">
    <property type="entry name" value="Ribsml_uS5_D2-typ_fold_subgr"/>
</dbReference>
<feature type="domain" description="MutL C-terminal dimerisation" evidence="5">
    <location>
        <begin position="445"/>
        <end position="588"/>
    </location>
</feature>
<dbReference type="Pfam" id="PF01119">
    <property type="entry name" value="DNA_mis_repair"/>
    <property type="match status" value="1"/>
</dbReference>
<dbReference type="PROSITE" id="PS00058">
    <property type="entry name" value="DNA_MISMATCH_REPAIR_1"/>
    <property type="match status" value="1"/>
</dbReference>
<evidence type="ECO:0000256" key="3">
    <source>
        <dbReference type="ARBA" id="ARBA00023204"/>
    </source>
</evidence>
<dbReference type="InterPro" id="IPR038973">
    <property type="entry name" value="MutL/Mlh/Pms-like"/>
</dbReference>
<dbReference type="GO" id="GO:0016887">
    <property type="term" value="F:ATP hydrolysis activity"/>
    <property type="evidence" value="ECO:0007669"/>
    <property type="project" value="InterPro"/>
</dbReference>
<evidence type="ECO:0000256" key="2">
    <source>
        <dbReference type="ARBA" id="ARBA00022763"/>
    </source>
</evidence>
<keyword evidence="8" id="KW-1185">Reference proteome</keyword>
<dbReference type="EMBL" id="LILB01000005">
    <property type="protein sequence ID" value="KOO49215.1"/>
    <property type="molecule type" value="Genomic_DNA"/>
</dbReference>
<gene>
    <name evidence="4" type="primary">mutL</name>
    <name evidence="7" type="ORF">AMD00_12600</name>
</gene>
<dbReference type="SUPFAM" id="SSF54211">
    <property type="entry name" value="Ribosomal protein S5 domain 2-like"/>
    <property type="match status" value="1"/>
</dbReference>
<dbReference type="Gene3D" id="3.30.565.10">
    <property type="entry name" value="Histidine kinase-like ATPase, C-terminal domain"/>
    <property type="match status" value="1"/>
</dbReference>
<dbReference type="NCBIfam" id="NF000950">
    <property type="entry name" value="PRK00095.1-3"/>
    <property type="match status" value="1"/>
</dbReference>
<dbReference type="GO" id="GO:0140664">
    <property type="term" value="F:ATP-dependent DNA damage sensor activity"/>
    <property type="evidence" value="ECO:0007669"/>
    <property type="project" value="InterPro"/>
</dbReference>